<comment type="caution">
    <text evidence="2">The sequence shown here is derived from an EMBL/GenBank/DDBJ whole genome shotgun (WGS) entry which is preliminary data.</text>
</comment>
<accession>A0AAV6PIP2</accession>
<feature type="signal peptide" evidence="1">
    <location>
        <begin position="1"/>
        <end position="21"/>
    </location>
</feature>
<proteinExistence type="predicted"/>
<gene>
    <name evidence="2" type="ORF">JOB18_042545</name>
</gene>
<feature type="chain" id="PRO_5043944352" evidence="1">
    <location>
        <begin position="22"/>
        <end position="176"/>
    </location>
</feature>
<dbReference type="GO" id="GO:0009306">
    <property type="term" value="P:protein secretion"/>
    <property type="evidence" value="ECO:0007669"/>
    <property type="project" value="TreeGrafter"/>
</dbReference>
<dbReference type="Proteomes" id="UP000693946">
    <property type="component" value="Unassembled WGS sequence"/>
</dbReference>
<dbReference type="AlphaFoldDB" id="A0AAV6PIP2"/>
<dbReference type="InterPro" id="IPR039600">
    <property type="entry name" value="TANGO6/Rtp1"/>
</dbReference>
<keyword evidence="3" id="KW-1185">Reference proteome</keyword>
<evidence type="ECO:0000313" key="3">
    <source>
        <dbReference type="Proteomes" id="UP000693946"/>
    </source>
</evidence>
<protein>
    <submittedName>
        <fullName evidence="2">Transport and Golgi organization protein 6-like</fullName>
    </submittedName>
</protein>
<dbReference type="EMBL" id="JAGKHQ010001033">
    <property type="protein sequence ID" value="KAG7461513.1"/>
    <property type="molecule type" value="Genomic_DNA"/>
</dbReference>
<organism evidence="2 3">
    <name type="scientific">Solea senegalensis</name>
    <name type="common">Senegalese sole</name>
    <dbReference type="NCBI Taxonomy" id="28829"/>
    <lineage>
        <taxon>Eukaryota</taxon>
        <taxon>Metazoa</taxon>
        <taxon>Chordata</taxon>
        <taxon>Craniata</taxon>
        <taxon>Vertebrata</taxon>
        <taxon>Euteleostomi</taxon>
        <taxon>Actinopterygii</taxon>
        <taxon>Neopterygii</taxon>
        <taxon>Teleostei</taxon>
        <taxon>Neoteleostei</taxon>
        <taxon>Acanthomorphata</taxon>
        <taxon>Carangaria</taxon>
        <taxon>Pleuronectiformes</taxon>
        <taxon>Pleuronectoidei</taxon>
        <taxon>Soleidae</taxon>
        <taxon>Solea</taxon>
    </lineage>
</organism>
<sequence length="176" mass="19035">MCVSVCLSVCLSVCVCVRARACVCPQKLFIHLLPGLCPPGELVPHLGRPLVGVFLQGTRDVDQSVRASSLSNLGELCQKLDYAVGPLAAELSSCLTALIKTEKEAEVRRAAVHVITLLLRGLSNKTTQLVRTTLSGEGNEHTHSHTPADRCHDDSQLLSGQFCHYCNSWSRVNDTA</sequence>
<evidence type="ECO:0000256" key="1">
    <source>
        <dbReference type="SAM" id="SignalP"/>
    </source>
</evidence>
<dbReference type="PANTHER" id="PTHR20959:SF1">
    <property type="entry name" value="TRANSPORT AND GOLGI ORGANIZATION PROTEIN 6 HOMOLOG"/>
    <property type="match status" value="1"/>
</dbReference>
<name>A0AAV6PIP2_SOLSE</name>
<dbReference type="PANTHER" id="PTHR20959">
    <property type="entry name" value="TRANSPORT AND GOLGI ORGANIZATION PROTEIN 6 FAMILY MEMBER"/>
    <property type="match status" value="1"/>
</dbReference>
<evidence type="ECO:0000313" key="2">
    <source>
        <dbReference type="EMBL" id="KAG7461513.1"/>
    </source>
</evidence>
<reference evidence="2 3" key="1">
    <citation type="journal article" date="2021" name="Sci. Rep.">
        <title>Chromosome anchoring in Senegalese sole (Solea senegalensis) reveals sex-associated markers and genome rearrangements in flatfish.</title>
        <authorList>
            <person name="Guerrero-Cozar I."/>
            <person name="Gomez-Garrido J."/>
            <person name="Berbel C."/>
            <person name="Martinez-Blanch J.F."/>
            <person name="Alioto T."/>
            <person name="Claros M.G."/>
            <person name="Gagnaire P.A."/>
            <person name="Manchado M."/>
        </authorList>
    </citation>
    <scope>NUCLEOTIDE SEQUENCE [LARGE SCALE GENOMIC DNA]</scope>
    <source>
        <strain evidence="2">Sse05_10M</strain>
    </source>
</reference>
<keyword evidence="1" id="KW-0732">Signal</keyword>